<dbReference type="GO" id="GO:0030416">
    <property type="term" value="P:methylamine metabolic process"/>
    <property type="evidence" value="ECO:0007669"/>
    <property type="project" value="InterPro"/>
</dbReference>
<keyword evidence="8" id="KW-1185">Reference proteome</keyword>
<keyword evidence="2 5" id="KW-0812">Transmembrane</keyword>
<keyword evidence="4 5" id="KW-0472">Membrane</keyword>
<name>A0A1Q2HYS6_9CORY</name>
<evidence type="ECO:0000256" key="5">
    <source>
        <dbReference type="SAM" id="Phobius"/>
    </source>
</evidence>
<feature type="domain" description="Methylamine utilisation protein MauE" evidence="6">
    <location>
        <begin position="31"/>
        <end position="163"/>
    </location>
</feature>
<reference evidence="7 8" key="1">
    <citation type="submission" date="2016-12" db="EMBL/GenBank/DDBJ databases">
        <authorList>
            <person name="Song W.-J."/>
            <person name="Kurnit D.M."/>
        </authorList>
    </citation>
    <scope>NUCLEOTIDE SEQUENCE [LARGE SCALE GENOMIC DNA]</scope>
    <source>
        <strain evidence="7 8">DSM 30827</strain>
    </source>
</reference>
<accession>A0A1Q2HYS6</accession>
<dbReference type="InterPro" id="IPR009908">
    <property type="entry name" value="Methylamine_util_MauE"/>
</dbReference>
<keyword evidence="3 5" id="KW-1133">Transmembrane helix</keyword>
<proteinExistence type="predicted"/>
<evidence type="ECO:0000256" key="3">
    <source>
        <dbReference type="ARBA" id="ARBA00022989"/>
    </source>
</evidence>
<dbReference type="KEGG" id="cgv:CGLAU_10285"/>
<sequence>MSSSTAVKPADDTATTQAGTATRSTGELVLDILSALARFGMAYVWINAGWQKVTESHINMVQTVEAYEIFTPYWSDLIAQVIGPLELAGGLLLLLGIKIRWAGGVSIGVLLIFIMGLYSAHTRGLVIDCGCFDPATADPQEGALLKSIWRDVAYLAVTAFMMWRPFKKFAIYP</sequence>
<evidence type="ECO:0000256" key="1">
    <source>
        <dbReference type="ARBA" id="ARBA00004141"/>
    </source>
</evidence>
<dbReference type="GO" id="GO:0016020">
    <property type="term" value="C:membrane"/>
    <property type="evidence" value="ECO:0007669"/>
    <property type="project" value="UniProtKB-SubCell"/>
</dbReference>
<evidence type="ECO:0000313" key="7">
    <source>
        <dbReference type="EMBL" id="AQQ16001.1"/>
    </source>
</evidence>
<gene>
    <name evidence="7" type="ORF">CGLAU_10285</name>
</gene>
<evidence type="ECO:0000313" key="8">
    <source>
        <dbReference type="Proteomes" id="UP000217209"/>
    </source>
</evidence>
<dbReference type="RefSeq" id="WP_232507106.1">
    <property type="nucleotide sequence ID" value="NZ_CP019688.1"/>
</dbReference>
<feature type="transmembrane region" description="Helical" evidence="5">
    <location>
        <begin position="102"/>
        <end position="120"/>
    </location>
</feature>
<organism evidence="7 8">
    <name type="scientific">Corynebacterium glaucum</name>
    <dbReference type="NCBI Taxonomy" id="187491"/>
    <lineage>
        <taxon>Bacteria</taxon>
        <taxon>Bacillati</taxon>
        <taxon>Actinomycetota</taxon>
        <taxon>Actinomycetes</taxon>
        <taxon>Mycobacteriales</taxon>
        <taxon>Corynebacteriaceae</taxon>
        <taxon>Corynebacterium</taxon>
    </lineage>
</organism>
<dbReference type="Pfam" id="PF07291">
    <property type="entry name" value="MauE"/>
    <property type="match status" value="1"/>
</dbReference>
<protein>
    <submittedName>
        <fullName evidence="7">DoxX</fullName>
    </submittedName>
</protein>
<dbReference type="EMBL" id="CP019688">
    <property type="protein sequence ID" value="AQQ16001.1"/>
    <property type="molecule type" value="Genomic_DNA"/>
</dbReference>
<dbReference type="Proteomes" id="UP000217209">
    <property type="component" value="Chromosome"/>
</dbReference>
<evidence type="ECO:0000256" key="4">
    <source>
        <dbReference type="ARBA" id="ARBA00023136"/>
    </source>
</evidence>
<evidence type="ECO:0000256" key="2">
    <source>
        <dbReference type="ARBA" id="ARBA00022692"/>
    </source>
</evidence>
<evidence type="ECO:0000259" key="6">
    <source>
        <dbReference type="Pfam" id="PF07291"/>
    </source>
</evidence>
<comment type="subcellular location">
    <subcellularLocation>
        <location evidence="1">Membrane</location>
        <topology evidence="1">Multi-pass membrane protein</topology>
    </subcellularLocation>
</comment>
<dbReference type="AlphaFoldDB" id="A0A1Q2HYS6"/>